<accession>A0AAV9GE91</accession>
<evidence type="ECO:0000256" key="2">
    <source>
        <dbReference type="ARBA" id="ARBA00022801"/>
    </source>
</evidence>
<gene>
    <name evidence="5" type="ORF">QBC34DRAFT_411686</name>
</gene>
<protein>
    <recommendedName>
        <fullName evidence="3">Carboxylic ester hydrolase</fullName>
        <ecNumber evidence="3">3.1.1.-</ecNumber>
    </recommendedName>
</protein>
<dbReference type="InterPro" id="IPR002018">
    <property type="entry name" value="CarbesteraseB"/>
</dbReference>
<feature type="signal peptide" evidence="3">
    <location>
        <begin position="1"/>
        <end position="17"/>
    </location>
</feature>
<evidence type="ECO:0000256" key="1">
    <source>
        <dbReference type="ARBA" id="ARBA00005964"/>
    </source>
</evidence>
<sequence>MKHLVLALLPLLAAGQGAPRARTRNGTYVGRHLPEFDQDLFLGIPYARSPVLGNPVPWNESWEGMRSAEYYGSICHCGADAEIIAATNVTGKSAECLNLNIIRPSERILRNEKKLPVVVWLYGGAFGEGFGADLNSNYSWFVQESVAQGRPIMAITLNYRVGFLGFPGGDDALAGVTNLGLKDQRQVLRWVQENIEAFGGDPDRVTVWGQSAGAQSIAYQLMAYGGQSKEKLFHQAIMVSSSVGMGNTVRLLSDASVDGYRHILNATNCLNVTNSLECLRKVPLDDLRKASISIRTVATWWPTIDGDFVPKPPTLSLLAGEFSRDVSILAGTGSDEGFSYTNLLNPGVETEAELYAMLRAMFRTARNESLQELLRLYPVDAPSPPYALPISATDRFCTALKETGANCGAQYRRIAAILGDFGLIHGRRVFARKFAELGLKVYSYRFDTWPTSFPITSGAVRPGFAGHGSDYSYWFGWPKEYELYGNNPPVGPGLWHEALQRIMTAALISFISTGDPNTLKGRSLQSSIAERREAGVGIDKLISLVSEWDSRLAFIQRRGGIELCL</sequence>
<comment type="caution">
    <text evidence="5">The sequence shown here is derived from an EMBL/GenBank/DDBJ whole genome shotgun (WGS) entry which is preliminary data.</text>
</comment>
<dbReference type="PROSITE" id="PS00122">
    <property type="entry name" value="CARBOXYLESTERASE_B_1"/>
    <property type="match status" value="1"/>
</dbReference>
<organism evidence="5 6">
    <name type="scientific">Podospora aff. communis PSN243</name>
    <dbReference type="NCBI Taxonomy" id="3040156"/>
    <lineage>
        <taxon>Eukaryota</taxon>
        <taxon>Fungi</taxon>
        <taxon>Dikarya</taxon>
        <taxon>Ascomycota</taxon>
        <taxon>Pezizomycotina</taxon>
        <taxon>Sordariomycetes</taxon>
        <taxon>Sordariomycetidae</taxon>
        <taxon>Sordariales</taxon>
        <taxon>Podosporaceae</taxon>
        <taxon>Podospora</taxon>
    </lineage>
</organism>
<keyword evidence="2 3" id="KW-0378">Hydrolase</keyword>
<dbReference type="InterPro" id="IPR050309">
    <property type="entry name" value="Type-B_Carboxylest/Lipase"/>
</dbReference>
<dbReference type="PANTHER" id="PTHR11559">
    <property type="entry name" value="CARBOXYLESTERASE"/>
    <property type="match status" value="1"/>
</dbReference>
<dbReference type="Proteomes" id="UP001321760">
    <property type="component" value="Unassembled WGS sequence"/>
</dbReference>
<reference evidence="5" key="2">
    <citation type="submission" date="2023-05" db="EMBL/GenBank/DDBJ databases">
        <authorList>
            <consortium name="Lawrence Berkeley National Laboratory"/>
            <person name="Steindorff A."/>
            <person name="Hensen N."/>
            <person name="Bonometti L."/>
            <person name="Westerberg I."/>
            <person name="Brannstrom I.O."/>
            <person name="Guillou S."/>
            <person name="Cros-Aarteil S."/>
            <person name="Calhoun S."/>
            <person name="Haridas S."/>
            <person name="Kuo A."/>
            <person name="Mondo S."/>
            <person name="Pangilinan J."/>
            <person name="Riley R."/>
            <person name="Labutti K."/>
            <person name="Andreopoulos B."/>
            <person name="Lipzen A."/>
            <person name="Chen C."/>
            <person name="Yanf M."/>
            <person name="Daum C."/>
            <person name="Ng V."/>
            <person name="Clum A."/>
            <person name="Ohm R."/>
            <person name="Martin F."/>
            <person name="Silar P."/>
            <person name="Natvig D."/>
            <person name="Lalanne C."/>
            <person name="Gautier V."/>
            <person name="Ament-Velasquez S.L."/>
            <person name="Kruys A."/>
            <person name="Hutchinson M.I."/>
            <person name="Powell A.J."/>
            <person name="Barry K."/>
            <person name="Miller A.N."/>
            <person name="Grigoriev I.V."/>
            <person name="Debuchy R."/>
            <person name="Gladieux P."/>
            <person name="Thoren M.H."/>
            <person name="Johannesson H."/>
        </authorList>
    </citation>
    <scope>NUCLEOTIDE SEQUENCE</scope>
    <source>
        <strain evidence="5">PSN243</strain>
    </source>
</reference>
<proteinExistence type="inferred from homology"/>
<comment type="similarity">
    <text evidence="1 3">Belongs to the type-B carboxylesterase/lipase family.</text>
</comment>
<evidence type="ECO:0000259" key="4">
    <source>
        <dbReference type="Pfam" id="PF00135"/>
    </source>
</evidence>
<name>A0AAV9GE91_9PEZI</name>
<keyword evidence="3" id="KW-0732">Signal</keyword>
<evidence type="ECO:0000256" key="3">
    <source>
        <dbReference type="RuleBase" id="RU361235"/>
    </source>
</evidence>
<dbReference type="EMBL" id="MU865957">
    <property type="protein sequence ID" value="KAK4446433.1"/>
    <property type="molecule type" value="Genomic_DNA"/>
</dbReference>
<feature type="chain" id="PRO_5043094707" description="Carboxylic ester hydrolase" evidence="3">
    <location>
        <begin position="18"/>
        <end position="565"/>
    </location>
</feature>
<evidence type="ECO:0000313" key="5">
    <source>
        <dbReference type="EMBL" id="KAK4446433.1"/>
    </source>
</evidence>
<evidence type="ECO:0000313" key="6">
    <source>
        <dbReference type="Proteomes" id="UP001321760"/>
    </source>
</evidence>
<dbReference type="InterPro" id="IPR019826">
    <property type="entry name" value="Carboxylesterase_B_AS"/>
</dbReference>
<dbReference type="InterPro" id="IPR029058">
    <property type="entry name" value="AB_hydrolase_fold"/>
</dbReference>
<dbReference type="Gene3D" id="3.40.50.1820">
    <property type="entry name" value="alpha/beta hydrolase"/>
    <property type="match status" value="1"/>
</dbReference>
<dbReference type="SUPFAM" id="SSF53474">
    <property type="entry name" value="alpha/beta-Hydrolases"/>
    <property type="match status" value="1"/>
</dbReference>
<dbReference type="GO" id="GO:0016787">
    <property type="term" value="F:hydrolase activity"/>
    <property type="evidence" value="ECO:0007669"/>
    <property type="project" value="UniProtKB-KW"/>
</dbReference>
<feature type="domain" description="Carboxylesterase type B" evidence="4">
    <location>
        <begin position="20"/>
        <end position="518"/>
    </location>
</feature>
<reference evidence="5" key="1">
    <citation type="journal article" date="2023" name="Mol. Phylogenet. Evol.">
        <title>Genome-scale phylogeny and comparative genomics of the fungal order Sordariales.</title>
        <authorList>
            <person name="Hensen N."/>
            <person name="Bonometti L."/>
            <person name="Westerberg I."/>
            <person name="Brannstrom I.O."/>
            <person name="Guillou S."/>
            <person name="Cros-Aarteil S."/>
            <person name="Calhoun S."/>
            <person name="Haridas S."/>
            <person name="Kuo A."/>
            <person name="Mondo S."/>
            <person name="Pangilinan J."/>
            <person name="Riley R."/>
            <person name="LaButti K."/>
            <person name="Andreopoulos B."/>
            <person name="Lipzen A."/>
            <person name="Chen C."/>
            <person name="Yan M."/>
            <person name="Daum C."/>
            <person name="Ng V."/>
            <person name="Clum A."/>
            <person name="Steindorff A."/>
            <person name="Ohm R.A."/>
            <person name="Martin F."/>
            <person name="Silar P."/>
            <person name="Natvig D.O."/>
            <person name="Lalanne C."/>
            <person name="Gautier V."/>
            <person name="Ament-Velasquez S.L."/>
            <person name="Kruys A."/>
            <person name="Hutchinson M.I."/>
            <person name="Powell A.J."/>
            <person name="Barry K."/>
            <person name="Miller A.N."/>
            <person name="Grigoriev I.V."/>
            <person name="Debuchy R."/>
            <person name="Gladieux P."/>
            <person name="Hiltunen Thoren M."/>
            <person name="Johannesson H."/>
        </authorList>
    </citation>
    <scope>NUCLEOTIDE SEQUENCE</scope>
    <source>
        <strain evidence="5">PSN243</strain>
    </source>
</reference>
<keyword evidence="6" id="KW-1185">Reference proteome</keyword>
<dbReference type="AlphaFoldDB" id="A0AAV9GE91"/>
<dbReference type="Pfam" id="PF00135">
    <property type="entry name" value="COesterase"/>
    <property type="match status" value="1"/>
</dbReference>
<dbReference type="EC" id="3.1.1.-" evidence="3"/>